<keyword evidence="1" id="KW-0812">Transmembrane</keyword>
<gene>
    <name evidence="2" type="ORF">DWY99_12810</name>
</gene>
<comment type="caution">
    <text evidence="2">The sequence shown here is derived from an EMBL/GenBank/DDBJ whole genome shotgun (WGS) entry which is preliminary data.</text>
</comment>
<reference evidence="2 3" key="1">
    <citation type="submission" date="2018-08" db="EMBL/GenBank/DDBJ databases">
        <title>A genome reference for cultivated species of the human gut microbiota.</title>
        <authorList>
            <person name="Zou Y."/>
            <person name="Xue W."/>
            <person name="Luo G."/>
        </authorList>
    </citation>
    <scope>NUCLEOTIDE SEQUENCE [LARGE SCALE GENOMIC DNA]</scope>
    <source>
        <strain evidence="2 3">AF28-26</strain>
    </source>
</reference>
<feature type="transmembrane region" description="Helical" evidence="1">
    <location>
        <begin position="92"/>
        <end position="114"/>
    </location>
</feature>
<evidence type="ECO:0000313" key="2">
    <source>
        <dbReference type="EMBL" id="RGQ35284.1"/>
    </source>
</evidence>
<sequence>MASERSNILNEFGKVEAQMSKRYHVVGVDCGASGGKMVSAYFDGERLAENEYIPFPNRSVRVLDSLYHDFFSLYNYSLDGLARSFPDTAPQILLALIPMAPPMLILMVMGALFSHRIIPTTTVRCIP</sequence>
<protein>
    <submittedName>
        <fullName evidence="2">Uncharacterized protein</fullName>
    </submittedName>
</protein>
<dbReference type="EMBL" id="QRTC01000069">
    <property type="protein sequence ID" value="RGQ35284.1"/>
    <property type="molecule type" value="Genomic_DNA"/>
</dbReference>
<keyword evidence="1" id="KW-1133">Transmembrane helix</keyword>
<dbReference type="AlphaFoldDB" id="A0A412AUM7"/>
<proteinExistence type="predicted"/>
<evidence type="ECO:0000313" key="3">
    <source>
        <dbReference type="Proteomes" id="UP000284751"/>
    </source>
</evidence>
<organism evidence="2 3">
    <name type="scientific">[Clostridium] leptum</name>
    <dbReference type="NCBI Taxonomy" id="1535"/>
    <lineage>
        <taxon>Bacteria</taxon>
        <taxon>Bacillati</taxon>
        <taxon>Bacillota</taxon>
        <taxon>Clostridia</taxon>
        <taxon>Eubacteriales</taxon>
        <taxon>Oscillospiraceae</taxon>
        <taxon>Oscillospiraceae incertae sedis</taxon>
    </lineage>
</organism>
<name>A0A412AUM7_9FIRM</name>
<accession>A0A412AUM7</accession>
<evidence type="ECO:0000256" key="1">
    <source>
        <dbReference type="SAM" id="Phobius"/>
    </source>
</evidence>
<keyword evidence="1" id="KW-0472">Membrane</keyword>
<dbReference type="Proteomes" id="UP000284751">
    <property type="component" value="Unassembled WGS sequence"/>
</dbReference>